<keyword evidence="2" id="KW-1185">Reference proteome</keyword>
<sequence length="37" mass="4093">MSFNVAMLAMNVLILNANFAKVSTVKHSFVEPNKRVA</sequence>
<dbReference type="Proteomes" id="UP000648482">
    <property type="component" value="Unassembled WGS sequence"/>
</dbReference>
<proteinExistence type="predicted"/>
<comment type="caution">
    <text evidence="1">The sequence shown here is derived from an EMBL/GenBank/DDBJ whole genome shotgun (WGS) entry which is preliminary data.</text>
</comment>
<evidence type="ECO:0000313" key="2">
    <source>
        <dbReference type="Proteomes" id="UP000648482"/>
    </source>
</evidence>
<organism evidence="1 2">
    <name type="scientific">Pseudoalteromonas aliena SW19</name>
    <dbReference type="NCBI Taxonomy" id="1314866"/>
    <lineage>
        <taxon>Bacteria</taxon>
        <taxon>Pseudomonadati</taxon>
        <taxon>Pseudomonadota</taxon>
        <taxon>Gammaproteobacteria</taxon>
        <taxon>Alteromonadales</taxon>
        <taxon>Pseudoalteromonadaceae</taxon>
        <taxon>Pseudoalteromonas</taxon>
    </lineage>
</organism>
<evidence type="ECO:0000313" key="1">
    <source>
        <dbReference type="EMBL" id="MBE0361093.1"/>
    </source>
</evidence>
<accession>A0ABR9E3S0</accession>
<name>A0ABR9E3S0_9GAMM</name>
<protein>
    <submittedName>
        <fullName evidence="1">Uncharacterized protein</fullName>
    </submittedName>
</protein>
<dbReference type="EMBL" id="AQGU01000029">
    <property type="protein sequence ID" value="MBE0361093.1"/>
    <property type="molecule type" value="Genomic_DNA"/>
</dbReference>
<gene>
    <name evidence="1" type="ORF">PALI_b0006</name>
</gene>
<reference evidence="1 2" key="1">
    <citation type="submission" date="2015-06" db="EMBL/GenBank/DDBJ databases">
        <title>Genome sequence of Pseudoalteromonas aliena.</title>
        <authorList>
            <person name="Xie B.-B."/>
            <person name="Rong J.-C."/>
            <person name="Qin Q.-L."/>
            <person name="Zhang Y.-Z."/>
        </authorList>
    </citation>
    <scope>NUCLEOTIDE SEQUENCE [LARGE SCALE GENOMIC DNA]</scope>
    <source>
        <strain evidence="1 2">SW19</strain>
    </source>
</reference>